<keyword evidence="2" id="KW-1185">Reference proteome</keyword>
<protein>
    <submittedName>
        <fullName evidence="1">Uncharacterized protein</fullName>
    </submittedName>
</protein>
<dbReference type="Proteomes" id="UP000192980">
    <property type="component" value="Unassembled WGS sequence"/>
</dbReference>
<sequence length="129" mass="15016">MKFKSLSETKYTWMMMIILSIIAILFKSFYRTYIYANHINDFGIADSSPNFFAGLIIVFFYFTQYQNMSLRKYAIYSAIGLVGYELIQGTVFKHNYFDYKDIIASILGTYVGYLIGAKLKREPILDGQK</sequence>
<proteinExistence type="predicted"/>
<dbReference type="EMBL" id="FXAU01000006">
    <property type="protein sequence ID" value="SMG43286.1"/>
    <property type="molecule type" value="Genomic_DNA"/>
</dbReference>
<dbReference type="AlphaFoldDB" id="A0A1X7KPW8"/>
<name>A0A1X7KPW8_9SPHI</name>
<accession>A0A1X7KPW8</accession>
<evidence type="ECO:0000313" key="2">
    <source>
        <dbReference type="Proteomes" id="UP000192980"/>
    </source>
</evidence>
<dbReference type="OrthoDB" id="1050370at2"/>
<reference evidence="1 2" key="1">
    <citation type="submission" date="2017-04" db="EMBL/GenBank/DDBJ databases">
        <authorList>
            <person name="Afonso C.L."/>
            <person name="Miller P.J."/>
            <person name="Scott M.A."/>
            <person name="Spackman E."/>
            <person name="Goraichik I."/>
            <person name="Dimitrov K.M."/>
            <person name="Suarez D.L."/>
            <person name="Swayne D.E."/>
        </authorList>
    </citation>
    <scope>NUCLEOTIDE SEQUENCE [LARGE SCALE GENOMIC DNA]</scope>
    <source>
        <strain evidence="1 2">DSM 22418</strain>
    </source>
</reference>
<evidence type="ECO:0000313" key="1">
    <source>
        <dbReference type="EMBL" id="SMG43286.1"/>
    </source>
</evidence>
<gene>
    <name evidence="1" type="ORF">SAMN05660862_3077</name>
</gene>
<dbReference type="RefSeq" id="WP_085473790.1">
    <property type="nucleotide sequence ID" value="NZ_CP038029.1"/>
</dbReference>
<organism evidence="1 2">
    <name type="scientific">Sphingobacterium psychroaquaticum</name>
    <dbReference type="NCBI Taxonomy" id="561061"/>
    <lineage>
        <taxon>Bacteria</taxon>
        <taxon>Pseudomonadati</taxon>
        <taxon>Bacteroidota</taxon>
        <taxon>Sphingobacteriia</taxon>
        <taxon>Sphingobacteriales</taxon>
        <taxon>Sphingobacteriaceae</taxon>
        <taxon>Sphingobacterium</taxon>
    </lineage>
</organism>